<keyword evidence="2" id="KW-1185">Reference proteome</keyword>
<comment type="caution">
    <text evidence="1">The sequence shown here is derived from an EMBL/GenBank/DDBJ whole genome shotgun (WGS) entry which is preliminary data.</text>
</comment>
<organism evidence="1 2">
    <name type="scientific">Actinobaculum massiliense ACS-171-V-Col2</name>
    <dbReference type="NCBI Taxonomy" id="883066"/>
    <lineage>
        <taxon>Bacteria</taxon>
        <taxon>Bacillati</taxon>
        <taxon>Actinomycetota</taxon>
        <taxon>Actinomycetes</taxon>
        <taxon>Actinomycetales</taxon>
        <taxon>Actinomycetaceae</taxon>
        <taxon>Actinobaculum</taxon>
    </lineage>
</organism>
<dbReference type="Proteomes" id="UP000009888">
    <property type="component" value="Unassembled WGS sequence"/>
</dbReference>
<dbReference type="HOGENOM" id="CLU_2748667_0_0_11"/>
<dbReference type="PATRIC" id="fig|883066.3.peg.1492"/>
<dbReference type="STRING" id="202789.GCA_001457435_00683"/>
<sequence>MLARARTSTAYPLFGQAIGEGRLSANYLDMLTRRGSAGHIRDYVFSHPESEQDLLDLARKSSSPSEFGKS</sequence>
<name>K9EZ41_9ACTO</name>
<protein>
    <submittedName>
        <fullName evidence="1">Uncharacterized protein</fullName>
    </submittedName>
</protein>
<evidence type="ECO:0000313" key="1">
    <source>
        <dbReference type="EMBL" id="EKU94480.1"/>
    </source>
</evidence>
<proteinExistence type="predicted"/>
<accession>K9EZ41</accession>
<dbReference type="EMBL" id="AGWL01000008">
    <property type="protein sequence ID" value="EKU94480.1"/>
    <property type="molecule type" value="Genomic_DNA"/>
</dbReference>
<dbReference type="AlphaFoldDB" id="K9EZ41"/>
<gene>
    <name evidence="1" type="ORF">HMPREF9233_01427</name>
</gene>
<evidence type="ECO:0000313" key="2">
    <source>
        <dbReference type="Proteomes" id="UP000009888"/>
    </source>
</evidence>
<reference evidence="1 2" key="1">
    <citation type="submission" date="2012-09" db="EMBL/GenBank/DDBJ databases">
        <title>The Genome Sequence of Actinobaculum massiliae ACS-171-V-COL2.</title>
        <authorList>
            <consortium name="The Broad Institute Genome Sequencing Platform"/>
            <person name="Earl A."/>
            <person name="Ward D."/>
            <person name="Feldgarden M."/>
            <person name="Gevers D."/>
            <person name="Saerens B."/>
            <person name="Vaneechoutte M."/>
            <person name="Walker B."/>
            <person name="Young S.K."/>
            <person name="Zeng Q."/>
            <person name="Gargeya S."/>
            <person name="Fitzgerald M."/>
            <person name="Haas B."/>
            <person name="Abouelleil A."/>
            <person name="Alvarado L."/>
            <person name="Arachchi H.M."/>
            <person name="Berlin A."/>
            <person name="Chapman S.B."/>
            <person name="Goldberg J."/>
            <person name="Griggs A."/>
            <person name="Gujja S."/>
            <person name="Hansen M."/>
            <person name="Howarth C."/>
            <person name="Imamovic A."/>
            <person name="Larimer J."/>
            <person name="McCowen C."/>
            <person name="Montmayeur A."/>
            <person name="Murphy C."/>
            <person name="Neiman D."/>
            <person name="Pearson M."/>
            <person name="Priest M."/>
            <person name="Roberts A."/>
            <person name="Saif S."/>
            <person name="Shea T."/>
            <person name="Sisk P."/>
            <person name="Sykes S."/>
            <person name="Wortman J."/>
            <person name="Nusbaum C."/>
            <person name="Birren B."/>
        </authorList>
    </citation>
    <scope>NUCLEOTIDE SEQUENCE [LARGE SCALE GENOMIC DNA]</scope>
    <source>
        <strain evidence="2">ACS-171-V-Col2</strain>
    </source>
</reference>